<keyword evidence="10" id="KW-1185">Reference proteome</keyword>
<dbReference type="CDD" id="cd06853">
    <property type="entry name" value="GT_WecA_like"/>
    <property type="match status" value="1"/>
</dbReference>
<dbReference type="GO" id="GO:0044038">
    <property type="term" value="P:cell wall macromolecule biosynthetic process"/>
    <property type="evidence" value="ECO:0007669"/>
    <property type="project" value="TreeGrafter"/>
</dbReference>
<feature type="transmembrane region" description="Helical" evidence="8">
    <location>
        <begin position="112"/>
        <end position="128"/>
    </location>
</feature>
<feature type="transmembrane region" description="Helical" evidence="8">
    <location>
        <begin position="262"/>
        <end position="284"/>
    </location>
</feature>
<dbReference type="GO" id="GO:0009103">
    <property type="term" value="P:lipopolysaccharide biosynthetic process"/>
    <property type="evidence" value="ECO:0007669"/>
    <property type="project" value="TreeGrafter"/>
</dbReference>
<keyword evidence="5 8" id="KW-1133">Transmembrane helix</keyword>
<dbReference type="Proteomes" id="UP001431656">
    <property type="component" value="Chromosome"/>
</dbReference>
<evidence type="ECO:0000256" key="8">
    <source>
        <dbReference type="SAM" id="Phobius"/>
    </source>
</evidence>
<evidence type="ECO:0000256" key="5">
    <source>
        <dbReference type="ARBA" id="ARBA00022989"/>
    </source>
</evidence>
<feature type="binding site" evidence="7">
    <location>
        <position position="158"/>
    </location>
    <ligand>
        <name>Mg(2+)</name>
        <dbReference type="ChEBI" id="CHEBI:18420"/>
    </ligand>
</feature>
<feature type="transmembrane region" description="Helical" evidence="8">
    <location>
        <begin position="134"/>
        <end position="154"/>
    </location>
</feature>
<keyword evidence="7" id="KW-0460">Magnesium</keyword>
<dbReference type="PANTHER" id="PTHR22926:SF3">
    <property type="entry name" value="UNDECAPRENYL-PHOSPHATE ALPHA-N-ACETYLGLUCOSAMINYL 1-PHOSPHATE TRANSFERASE"/>
    <property type="match status" value="1"/>
</dbReference>
<feature type="binding site" evidence="7">
    <location>
        <position position="225"/>
    </location>
    <ligand>
        <name>Mg(2+)</name>
        <dbReference type="ChEBI" id="CHEBI:18420"/>
    </ligand>
</feature>
<keyword evidence="7" id="KW-0479">Metal-binding</keyword>
<comment type="cofactor">
    <cofactor evidence="7">
        <name>Mg(2+)</name>
        <dbReference type="ChEBI" id="CHEBI:18420"/>
    </cofactor>
</comment>
<dbReference type="GO" id="GO:0046872">
    <property type="term" value="F:metal ion binding"/>
    <property type="evidence" value="ECO:0007669"/>
    <property type="project" value="UniProtKB-KW"/>
</dbReference>
<evidence type="ECO:0000313" key="10">
    <source>
        <dbReference type="Proteomes" id="UP001431656"/>
    </source>
</evidence>
<feature type="transmembrane region" description="Helical" evidence="8">
    <location>
        <begin position="312"/>
        <end position="334"/>
    </location>
</feature>
<evidence type="ECO:0000256" key="7">
    <source>
        <dbReference type="PIRSR" id="PIRSR600715-1"/>
    </source>
</evidence>
<sequence>MREYLLVMLTAAATTYLLSGLCRAIAIRFSIEAQIRVRDMHTRPTPYLGGVAMFGGVAMAFLLGSMMPFLGRHQVVSRDSLGILAAGAVICLVGVIDDIIDLPAIAKAAGQVLAAGVAVLFGVRMYWISLPNQIIALDQATSIIITVVFIFVCVNAINVMDGLDGLAAGVVAIGASAMFTYTYVLAREQNLVVATTASLVTATTTGVCLGFLPHNFHRARMFMGDAGSMLLGLLLSCSSLSFTGQMDSQSLNPEGTGMLPYWLPLVLPFAIMALPLIDLVAAYIRRTINGKWWFVADKQHLHHRLIQRGHSVVNAVWILYLWSAVIAYGVIAFGLVRLPVALLLIAAGIAAATLVTVNPGQRHRTQADA</sequence>
<dbReference type="Pfam" id="PF00953">
    <property type="entry name" value="Glycos_transf_4"/>
    <property type="match status" value="1"/>
</dbReference>
<keyword evidence="2" id="KW-1003">Cell membrane</keyword>
<keyword evidence="4 8" id="KW-0812">Transmembrane</keyword>
<dbReference type="PANTHER" id="PTHR22926">
    <property type="entry name" value="PHOSPHO-N-ACETYLMURAMOYL-PENTAPEPTIDE-TRANSFERASE"/>
    <property type="match status" value="1"/>
</dbReference>
<dbReference type="GO" id="GO:0071555">
    <property type="term" value="P:cell wall organization"/>
    <property type="evidence" value="ECO:0007669"/>
    <property type="project" value="TreeGrafter"/>
</dbReference>
<feature type="transmembrane region" description="Helical" evidence="8">
    <location>
        <begin position="47"/>
        <end position="69"/>
    </location>
</feature>
<evidence type="ECO:0000313" key="9">
    <source>
        <dbReference type="EMBL" id="BEH03502.1"/>
    </source>
</evidence>
<proteinExistence type="predicted"/>
<name>A0AAN0KBL6_9ACTN</name>
<evidence type="ECO:0000256" key="3">
    <source>
        <dbReference type="ARBA" id="ARBA00022679"/>
    </source>
</evidence>
<evidence type="ECO:0000256" key="1">
    <source>
        <dbReference type="ARBA" id="ARBA00004651"/>
    </source>
</evidence>
<gene>
    <name evidence="9" type="ORF">brsh051_27830</name>
</gene>
<evidence type="ECO:0000256" key="6">
    <source>
        <dbReference type="ARBA" id="ARBA00023136"/>
    </source>
</evidence>
<organism evidence="9 10">
    <name type="scientific">Brooklawnia propionicigenes</name>
    <dbReference type="NCBI Taxonomy" id="3041175"/>
    <lineage>
        <taxon>Bacteria</taxon>
        <taxon>Bacillati</taxon>
        <taxon>Actinomycetota</taxon>
        <taxon>Actinomycetes</taxon>
        <taxon>Propionibacteriales</taxon>
        <taxon>Propionibacteriaceae</taxon>
        <taxon>Brooklawnia</taxon>
    </lineage>
</organism>
<feature type="transmembrane region" description="Helical" evidence="8">
    <location>
        <begin position="191"/>
        <end position="212"/>
    </location>
</feature>
<comment type="subcellular location">
    <subcellularLocation>
        <location evidence="1">Cell membrane</location>
        <topology evidence="1">Multi-pass membrane protein</topology>
    </subcellularLocation>
</comment>
<dbReference type="EMBL" id="AP028056">
    <property type="protein sequence ID" value="BEH03502.1"/>
    <property type="molecule type" value="Genomic_DNA"/>
</dbReference>
<accession>A0AAN0KBL6</accession>
<dbReference type="RefSeq" id="WP_286266061.1">
    <property type="nucleotide sequence ID" value="NZ_AP028056.1"/>
</dbReference>
<dbReference type="AlphaFoldDB" id="A0AAN0KBL6"/>
<keyword evidence="3" id="KW-0808">Transferase</keyword>
<keyword evidence="6 8" id="KW-0472">Membrane</keyword>
<dbReference type="GO" id="GO:0016780">
    <property type="term" value="F:phosphotransferase activity, for other substituted phosphate groups"/>
    <property type="evidence" value="ECO:0007669"/>
    <property type="project" value="InterPro"/>
</dbReference>
<feature type="transmembrane region" description="Helical" evidence="8">
    <location>
        <begin position="6"/>
        <end position="26"/>
    </location>
</feature>
<dbReference type="InterPro" id="IPR000715">
    <property type="entry name" value="Glycosyl_transferase_4"/>
</dbReference>
<protein>
    <submittedName>
        <fullName evidence="9">MraY family glycosyltransferase</fullName>
    </submittedName>
</protein>
<dbReference type="GO" id="GO:0005886">
    <property type="term" value="C:plasma membrane"/>
    <property type="evidence" value="ECO:0007669"/>
    <property type="project" value="UniProtKB-SubCell"/>
</dbReference>
<feature type="transmembrane region" description="Helical" evidence="8">
    <location>
        <begin position="81"/>
        <end position="100"/>
    </location>
</feature>
<reference evidence="9" key="1">
    <citation type="journal article" date="2024" name="Int. J. Syst. Evol. Microbiol.">
        <title>Brooklawnia propionicigenes sp. nov., a facultatively anaerobic, propionate-producing bacterium isolated from a methanogenic reactor treating waste from cattle farms.</title>
        <authorList>
            <person name="Akita Y."/>
            <person name="Ueki A."/>
            <person name="Tonouchi A."/>
            <person name="Sugawara Y."/>
            <person name="Honma S."/>
            <person name="Kaku N."/>
            <person name="Ueki K."/>
        </authorList>
    </citation>
    <scope>NUCLEOTIDE SEQUENCE</scope>
    <source>
        <strain evidence="9">SH051</strain>
    </source>
</reference>
<feature type="transmembrane region" description="Helical" evidence="8">
    <location>
        <begin position="340"/>
        <end position="357"/>
    </location>
</feature>
<dbReference type="KEGG" id="broo:brsh051_27830"/>
<evidence type="ECO:0000256" key="4">
    <source>
        <dbReference type="ARBA" id="ARBA00022692"/>
    </source>
</evidence>
<evidence type="ECO:0000256" key="2">
    <source>
        <dbReference type="ARBA" id="ARBA00022475"/>
    </source>
</evidence>
<feature type="transmembrane region" description="Helical" evidence="8">
    <location>
        <begin position="166"/>
        <end position="185"/>
    </location>
</feature>
<feature type="transmembrane region" description="Helical" evidence="8">
    <location>
        <begin position="224"/>
        <end position="242"/>
    </location>
</feature>